<reference evidence="2 3" key="1">
    <citation type="journal article" date="2019" name="ACS Chem. Biol.">
        <title>Identification and Mobilization of a Cryptic Antibiotic Biosynthesis Gene Locus from a Human-Pathogenic Nocardia Isolate.</title>
        <authorList>
            <person name="Herisse M."/>
            <person name="Ishida K."/>
            <person name="Porter J.L."/>
            <person name="Howden B."/>
            <person name="Hertweck C."/>
            <person name="Stinear T.P."/>
            <person name="Pidot S.J."/>
        </authorList>
    </citation>
    <scope>NUCLEOTIDE SEQUENCE [LARGE SCALE GENOMIC DNA]</scope>
    <source>
        <strain evidence="2 3">AUSMDU00024985</strain>
    </source>
</reference>
<evidence type="ECO:0000256" key="1">
    <source>
        <dbReference type="SAM" id="Phobius"/>
    </source>
</evidence>
<dbReference type="AlphaFoldDB" id="A0A6G9XJB7"/>
<dbReference type="RefSeq" id="WP_167460097.1">
    <property type="nucleotide sequence ID" value="NZ_CP046171.1"/>
</dbReference>
<dbReference type="Proteomes" id="UP000501705">
    <property type="component" value="Chromosome"/>
</dbReference>
<evidence type="ECO:0000313" key="2">
    <source>
        <dbReference type="EMBL" id="QIS00940.1"/>
    </source>
</evidence>
<name>A0A6G9XJB7_NOCBR</name>
<organism evidence="2 3">
    <name type="scientific">Nocardia brasiliensis</name>
    <dbReference type="NCBI Taxonomy" id="37326"/>
    <lineage>
        <taxon>Bacteria</taxon>
        <taxon>Bacillati</taxon>
        <taxon>Actinomycetota</taxon>
        <taxon>Actinomycetes</taxon>
        <taxon>Mycobacteriales</taxon>
        <taxon>Nocardiaceae</taxon>
        <taxon>Nocardia</taxon>
    </lineage>
</organism>
<gene>
    <name evidence="2" type="ORF">F5X71_00095</name>
</gene>
<protein>
    <submittedName>
        <fullName evidence="2">Uncharacterized protein</fullName>
    </submittedName>
</protein>
<keyword evidence="1" id="KW-1133">Transmembrane helix</keyword>
<feature type="transmembrane region" description="Helical" evidence="1">
    <location>
        <begin position="51"/>
        <end position="77"/>
    </location>
</feature>
<dbReference type="EMBL" id="CP046171">
    <property type="protein sequence ID" value="QIS00940.1"/>
    <property type="molecule type" value="Genomic_DNA"/>
</dbReference>
<keyword evidence="1" id="KW-0472">Membrane</keyword>
<proteinExistence type="predicted"/>
<accession>A0A6G9XJB7</accession>
<evidence type="ECO:0000313" key="3">
    <source>
        <dbReference type="Proteomes" id="UP000501705"/>
    </source>
</evidence>
<feature type="transmembrane region" description="Helical" evidence="1">
    <location>
        <begin position="20"/>
        <end position="39"/>
    </location>
</feature>
<keyword evidence="1" id="KW-0812">Transmembrane</keyword>
<sequence>MTTKTTVTDKSPAEDLMEAFGLLVWHIVKAVAVIAWWALLFPMISVPLGGAVAAGVLLGWPYGFALVGVFIAGMVAWRLRSPRTFERWITGRARTRFLAWRRYRLGWSGRLTACKLTVAHGTGLLVPRRVSVAVGAAVDVVRVRMLQGQCPADWESRADNLAHTFGATDCRVRIAGPGLVELRFRRADALADPFELPPIDGGRFCKETI</sequence>